<dbReference type="Pfam" id="PF12850">
    <property type="entry name" value="Metallophos_2"/>
    <property type="match status" value="1"/>
</dbReference>
<accession>A0A1Y5RBC2</accession>
<evidence type="ECO:0000259" key="2">
    <source>
        <dbReference type="Pfam" id="PF12850"/>
    </source>
</evidence>
<proteinExistence type="inferred from homology"/>
<dbReference type="RefSeq" id="WP_085890769.1">
    <property type="nucleotide sequence ID" value="NZ_FWFL01000001.1"/>
</dbReference>
<evidence type="ECO:0000313" key="4">
    <source>
        <dbReference type="Proteomes" id="UP000193827"/>
    </source>
</evidence>
<dbReference type="AlphaFoldDB" id="A0A1Y5RBC2"/>
<protein>
    <submittedName>
        <fullName evidence="3">Calcineurin-like phosphoesterase superfamily domain protein</fullName>
    </submittedName>
</protein>
<evidence type="ECO:0000256" key="1">
    <source>
        <dbReference type="ARBA" id="ARBA00008950"/>
    </source>
</evidence>
<name>A0A1Y5RBC2_9RHOB</name>
<feature type="domain" description="Calcineurin-like phosphoesterase" evidence="2">
    <location>
        <begin position="27"/>
        <end position="214"/>
    </location>
</feature>
<comment type="similarity">
    <text evidence="1">Belongs to the metallophosphoesterase superfamily. YfcE family.</text>
</comment>
<keyword evidence="4" id="KW-1185">Reference proteome</keyword>
<organism evidence="3 4">
    <name type="scientific">Roseovarius litorisediminis</name>
    <dbReference type="NCBI Taxonomy" id="1312363"/>
    <lineage>
        <taxon>Bacteria</taxon>
        <taxon>Pseudomonadati</taxon>
        <taxon>Pseudomonadota</taxon>
        <taxon>Alphaproteobacteria</taxon>
        <taxon>Rhodobacterales</taxon>
        <taxon>Roseobacteraceae</taxon>
        <taxon>Roseovarius</taxon>
    </lineage>
</organism>
<dbReference type="Proteomes" id="UP000193827">
    <property type="component" value="Unassembled WGS sequence"/>
</dbReference>
<dbReference type="Gene3D" id="3.60.21.10">
    <property type="match status" value="1"/>
</dbReference>
<dbReference type="SUPFAM" id="SSF56300">
    <property type="entry name" value="Metallo-dependent phosphatases"/>
    <property type="match status" value="1"/>
</dbReference>
<dbReference type="InterPro" id="IPR024654">
    <property type="entry name" value="Calcineurin-like_PHP_lpxH"/>
</dbReference>
<reference evidence="3 4" key="1">
    <citation type="submission" date="2017-03" db="EMBL/GenBank/DDBJ databases">
        <authorList>
            <person name="Afonso C.L."/>
            <person name="Miller P.J."/>
            <person name="Scott M.A."/>
            <person name="Spackman E."/>
            <person name="Goraichik I."/>
            <person name="Dimitrov K.M."/>
            <person name="Suarez D.L."/>
            <person name="Swayne D.E."/>
        </authorList>
    </citation>
    <scope>NUCLEOTIDE SEQUENCE [LARGE SCALE GENOMIC DNA]</scope>
    <source>
        <strain evidence="3 4">CECT 8287</strain>
    </source>
</reference>
<sequence>MKLQDLGELDAPVFLFGGPYSNLQATQAAKAAAHDRQIPASHVICTGDILAYCGQPVETLSEIQSWGCAIVAGNCEKQLASFQQDCGCGFDEGTVCDRLSAGWYGHVDQAVQAADRDWMASLPDILTFSHQGLRCAVIHGGLRDISRFIWGVSEDTVFLEEIGEIHAVTGHVDIVISGHCGLPFQRKVQGVTWLNAGAIGMPPNDGRSETRYAVLSDGRAEIFGLEYDHVGAQTAMKAAGLIQGYDAALVSGYWPSEDVLPPELRRSALANG</sequence>
<dbReference type="OrthoDB" id="9813918at2"/>
<gene>
    <name evidence="3" type="ORF">PEL8287_00519</name>
</gene>
<dbReference type="InterPro" id="IPR029052">
    <property type="entry name" value="Metallo-depent_PP-like"/>
</dbReference>
<dbReference type="EMBL" id="FWFL01000001">
    <property type="protein sequence ID" value="SLN13434.1"/>
    <property type="molecule type" value="Genomic_DNA"/>
</dbReference>
<evidence type="ECO:0000313" key="3">
    <source>
        <dbReference type="EMBL" id="SLN13434.1"/>
    </source>
</evidence>